<comment type="caution">
    <text evidence="1">The sequence shown here is derived from an EMBL/GenBank/DDBJ whole genome shotgun (WGS) entry which is preliminary data.</text>
</comment>
<proteinExistence type="predicted"/>
<accession>A0ABN7WN64</accession>
<protein>
    <submittedName>
        <fullName evidence="1">37959_t:CDS:1</fullName>
    </submittedName>
</protein>
<dbReference type="EMBL" id="CAJVQB010053737">
    <property type="protein sequence ID" value="CAG8836507.1"/>
    <property type="molecule type" value="Genomic_DNA"/>
</dbReference>
<reference evidence="1 2" key="1">
    <citation type="submission" date="2021-06" db="EMBL/GenBank/DDBJ databases">
        <authorList>
            <person name="Kallberg Y."/>
            <person name="Tangrot J."/>
            <person name="Rosling A."/>
        </authorList>
    </citation>
    <scope>NUCLEOTIDE SEQUENCE [LARGE SCALE GENOMIC DNA]</scope>
    <source>
        <strain evidence="1 2">120-4 pot B 10/14</strain>
    </source>
</reference>
<sequence length="49" mass="5750">MARTKRSIIEESNKIKETTQIERTHRGCEKGNCKRGNCKRKTIAEEEEQ</sequence>
<dbReference type="Proteomes" id="UP000789901">
    <property type="component" value="Unassembled WGS sequence"/>
</dbReference>
<feature type="non-terminal residue" evidence="1">
    <location>
        <position position="49"/>
    </location>
</feature>
<organism evidence="1 2">
    <name type="scientific">Gigaspora margarita</name>
    <dbReference type="NCBI Taxonomy" id="4874"/>
    <lineage>
        <taxon>Eukaryota</taxon>
        <taxon>Fungi</taxon>
        <taxon>Fungi incertae sedis</taxon>
        <taxon>Mucoromycota</taxon>
        <taxon>Glomeromycotina</taxon>
        <taxon>Glomeromycetes</taxon>
        <taxon>Diversisporales</taxon>
        <taxon>Gigasporaceae</taxon>
        <taxon>Gigaspora</taxon>
    </lineage>
</organism>
<keyword evidence="2" id="KW-1185">Reference proteome</keyword>
<evidence type="ECO:0000313" key="2">
    <source>
        <dbReference type="Proteomes" id="UP000789901"/>
    </source>
</evidence>
<evidence type="ECO:0000313" key="1">
    <source>
        <dbReference type="EMBL" id="CAG8836507.1"/>
    </source>
</evidence>
<gene>
    <name evidence="1" type="ORF">GMARGA_LOCUS33068</name>
</gene>
<name>A0ABN7WN64_GIGMA</name>